<dbReference type="SUPFAM" id="SSF82927">
    <property type="entry name" value="Cysteine-rich DNA binding domain, (DM domain)"/>
    <property type="match status" value="1"/>
</dbReference>
<dbReference type="InterPro" id="IPR026607">
    <property type="entry name" value="DMRT"/>
</dbReference>
<keyword evidence="4 5" id="KW-0539">Nucleus</keyword>
<evidence type="ECO:0000256" key="3">
    <source>
        <dbReference type="ARBA" id="ARBA00023125"/>
    </source>
</evidence>
<dbReference type="GO" id="GO:0007548">
    <property type="term" value="P:sex differentiation"/>
    <property type="evidence" value="ECO:0007669"/>
    <property type="project" value="TreeGrafter"/>
</dbReference>
<dbReference type="GO" id="GO:0000978">
    <property type="term" value="F:RNA polymerase II cis-regulatory region sequence-specific DNA binding"/>
    <property type="evidence" value="ECO:0007669"/>
    <property type="project" value="TreeGrafter"/>
</dbReference>
<feature type="domain" description="DM" evidence="7">
    <location>
        <begin position="64"/>
        <end position="111"/>
    </location>
</feature>
<gene>
    <name evidence="8" type="ORF">OXX778_LOCUS21923</name>
</gene>
<dbReference type="SUPFAM" id="SSF46934">
    <property type="entry name" value="UBA-like"/>
    <property type="match status" value="1"/>
</dbReference>
<proteinExistence type="predicted"/>
<dbReference type="Proteomes" id="UP000663879">
    <property type="component" value="Unassembled WGS sequence"/>
</dbReference>
<organism evidence="8 9">
    <name type="scientific">Brachionus calyciflorus</name>
    <dbReference type="NCBI Taxonomy" id="104777"/>
    <lineage>
        <taxon>Eukaryota</taxon>
        <taxon>Metazoa</taxon>
        <taxon>Spiralia</taxon>
        <taxon>Gnathifera</taxon>
        <taxon>Rotifera</taxon>
        <taxon>Eurotatoria</taxon>
        <taxon>Monogononta</taxon>
        <taxon>Pseudotrocha</taxon>
        <taxon>Ploima</taxon>
        <taxon>Brachionidae</taxon>
        <taxon>Brachionus</taxon>
    </lineage>
</organism>
<evidence type="ECO:0000256" key="5">
    <source>
        <dbReference type="PROSITE-ProRule" id="PRU00070"/>
    </source>
</evidence>
<dbReference type="PROSITE" id="PS40000">
    <property type="entry name" value="DM_1"/>
    <property type="match status" value="1"/>
</dbReference>
<dbReference type="GO" id="GO:0046872">
    <property type="term" value="F:metal ion binding"/>
    <property type="evidence" value="ECO:0007669"/>
    <property type="project" value="UniProtKB-KW"/>
</dbReference>
<sequence length="350" mass="39464">MNDFFSFALNKQIPDLNRESNLIYMPHQLNNVIEKITKTVPEISDFGNRSNGQALEGGVRKPKCARCRNHGMISWLKGHKRHCKFKDCVCVKCNLIAERQRVMAAQVALKRQQAAEDSMIASMGLVSPNTSQITKNKFLEKLKVSTQELNESDLCKEELLESKNSDDEMNNFNSVPQTSLNSSKALENNIEIIKKLFPNLKTEFIIYFLNIYSNDLKKVIEHLIFLTRSTQIADFYLNQNNFTIQTSVLESNYALTPPLSSSAGSYISSHESDSGKSSTTDAPGEKTSDFHSIYNLVNSKQNEKSVKVNPDKIIKIPSLIDTAIIPKTLTLSNLGLFDTISKQIENEMKK</sequence>
<keyword evidence="3 5" id="KW-0238">DNA-binding</keyword>
<dbReference type="OrthoDB" id="6162476at2759"/>
<evidence type="ECO:0000313" key="9">
    <source>
        <dbReference type="Proteomes" id="UP000663879"/>
    </source>
</evidence>
<dbReference type="PANTHER" id="PTHR12322">
    <property type="entry name" value="DOUBLESEX AND MAB-3 RELATED TRANSCRIPTION FACTOR DMRT"/>
    <property type="match status" value="1"/>
</dbReference>
<keyword evidence="1 5" id="KW-0479">Metal-binding</keyword>
<dbReference type="InterPro" id="IPR001275">
    <property type="entry name" value="DM_DNA-bd"/>
</dbReference>
<comment type="caution">
    <text evidence="8">The sequence shown here is derived from an EMBL/GenBank/DDBJ whole genome shotgun (WGS) entry which is preliminary data.</text>
</comment>
<dbReference type="Pfam" id="PF00751">
    <property type="entry name" value="DM"/>
    <property type="match status" value="1"/>
</dbReference>
<evidence type="ECO:0000259" key="7">
    <source>
        <dbReference type="PROSITE" id="PS50809"/>
    </source>
</evidence>
<dbReference type="GO" id="GO:0000981">
    <property type="term" value="F:DNA-binding transcription factor activity, RNA polymerase II-specific"/>
    <property type="evidence" value="ECO:0007669"/>
    <property type="project" value="TreeGrafter"/>
</dbReference>
<feature type="DNA-binding region" description="DM" evidence="5">
    <location>
        <begin position="64"/>
        <end position="111"/>
    </location>
</feature>
<reference evidence="8" key="1">
    <citation type="submission" date="2021-02" db="EMBL/GenBank/DDBJ databases">
        <authorList>
            <person name="Nowell W R."/>
        </authorList>
    </citation>
    <scope>NUCLEOTIDE SEQUENCE</scope>
    <source>
        <strain evidence="8">Ploen Becks lab</strain>
    </source>
</reference>
<name>A0A814QCL3_9BILA</name>
<evidence type="ECO:0000256" key="2">
    <source>
        <dbReference type="ARBA" id="ARBA00022833"/>
    </source>
</evidence>
<evidence type="ECO:0000256" key="4">
    <source>
        <dbReference type="ARBA" id="ARBA00023242"/>
    </source>
</evidence>
<dbReference type="FunFam" id="4.10.1040.10:FF:000001">
    <property type="entry name" value="doublesex- and mab-3-related transcription factor 1"/>
    <property type="match status" value="1"/>
</dbReference>
<protein>
    <recommendedName>
        <fullName evidence="7">DM domain-containing protein</fullName>
    </recommendedName>
</protein>
<keyword evidence="9" id="KW-1185">Reference proteome</keyword>
<dbReference type="InterPro" id="IPR036407">
    <property type="entry name" value="DM_DNA-bd_sf"/>
</dbReference>
<dbReference type="GO" id="GO:0005634">
    <property type="term" value="C:nucleus"/>
    <property type="evidence" value="ECO:0007669"/>
    <property type="project" value="UniProtKB-SubCell"/>
</dbReference>
<keyword evidence="2 5" id="KW-0862">Zinc</keyword>
<feature type="region of interest" description="Disordered" evidence="6">
    <location>
        <begin position="265"/>
        <end position="287"/>
    </location>
</feature>
<evidence type="ECO:0000256" key="1">
    <source>
        <dbReference type="ARBA" id="ARBA00022723"/>
    </source>
</evidence>
<dbReference type="SMART" id="SM00301">
    <property type="entry name" value="DM"/>
    <property type="match status" value="1"/>
</dbReference>
<dbReference type="PANTHER" id="PTHR12322:SF53">
    <property type="entry name" value="DOUBLESEX-MAB RELATED 11E"/>
    <property type="match status" value="1"/>
</dbReference>
<feature type="compositionally biased region" description="Polar residues" evidence="6">
    <location>
        <begin position="265"/>
        <end position="281"/>
    </location>
</feature>
<comment type="subcellular location">
    <subcellularLocation>
        <location evidence="5">Nucleus</location>
    </subcellularLocation>
</comment>
<dbReference type="Gene3D" id="4.10.1040.10">
    <property type="entry name" value="DM DNA-binding domain"/>
    <property type="match status" value="1"/>
</dbReference>
<dbReference type="EMBL" id="CAJNOC010008625">
    <property type="protein sequence ID" value="CAF1118099.1"/>
    <property type="molecule type" value="Genomic_DNA"/>
</dbReference>
<evidence type="ECO:0000256" key="6">
    <source>
        <dbReference type="SAM" id="MobiDB-lite"/>
    </source>
</evidence>
<dbReference type="InterPro" id="IPR009060">
    <property type="entry name" value="UBA-like_sf"/>
</dbReference>
<dbReference type="AlphaFoldDB" id="A0A814QCL3"/>
<evidence type="ECO:0000313" key="8">
    <source>
        <dbReference type="EMBL" id="CAF1118099.1"/>
    </source>
</evidence>
<accession>A0A814QCL3</accession>
<dbReference type="PROSITE" id="PS50809">
    <property type="entry name" value="DM_2"/>
    <property type="match status" value="1"/>
</dbReference>